<accession>A0AB35YDF0</accession>
<gene>
    <name evidence="2" type="ORF">WF834_14110</name>
</gene>
<proteinExistence type="predicted"/>
<dbReference type="AlphaFoldDB" id="A0AB35YDF0"/>
<feature type="chain" id="PRO_5044253726" evidence="1">
    <location>
        <begin position="28"/>
        <end position="118"/>
    </location>
</feature>
<protein>
    <submittedName>
        <fullName evidence="2">Uncharacterized protein</fullName>
    </submittedName>
</protein>
<evidence type="ECO:0000313" key="3">
    <source>
        <dbReference type="Proteomes" id="UP001373196"/>
    </source>
</evidence>
<reference evidence="2" key="1">
    <citation type="submission" date="2024-03" db="EMBL/GenBank/DDBJ databases">
        <authorList>
            <person name="Plomp N."/>
            <person name="Harmsen H.J."/>
        </authorList>
    </citation>
    <scope>NUCLEOTIDE SEQUENCE</scope>
    <source>
        <strain evidence="2">HTF-128</strain>
    </source>
</reference>
<keyword evidence="1" id="KW-0732">Signal</keyword>
<dbReference type="Proteomes" id="UP001373196">
    <property type="component" value="Unassembled WGS sequence"/>
</dbReference>
<sequence>MTNKIKRLISILLVTVLFLLTIQPAFATGNKRKIDDYSIEELLNLSVQEQENLGFYVLAEVPMRIPVSNTDGSRVVSYIDGTWRVLYTKANGLGFYMSGTTVGIGPDLIKNVSGTDYY</sequence>
<comment type="caution">
    <text evidence="2">The sequence shown here is derived from an EMBL/GenBank/DDBJ whole genome shotgun (WGS) entry which is preliminary data.</text>
</comment>
<evidence type="ECO:0000313" key="2">
    <source>
        <dbReference type="EMBL" id="MEJ5197264.1"/>
    </source>
</evidence>
<dbReference type="EMBL" id="JBBFGL010000039">
    <property type="protein sequence ID" value="MEJ5197264.1"/>
    <property type="molecule type" value="Genomic_DNA"/>
</dbReference>
<feature type="non-terminal residue" evidence="2">
    <location>
        <position position="118"/>
    </location>
</feature>
<feature type="signal peptide" evidence="1">
    <location>
        <begin position="1"/>
        <end position="27"/>
    </location>
</feature>
<organism evidence="2 3">
    <name type="scientific">Faecalibacterium wellingii</name>
    <dbReference type="NCBI Taxonomy" id="2929491"/>
    <lineage>
        <taxon>Bacteria</taxon>
        <taxon>Bacillati</taxon>
        <taxon>Bacillota</taxon>
        <taxon>Clostridia</taxon>
        <taxon>Eubacteriales</taxon>
        <taxon>Oscillospiraceae</taxon>
        <taxon>Faecalibacterium</taxon>
    </lineage>
</organism>
<evidence type="ECO:0000256" key="1">
    <source>
        <dbReference type="SAM" id="SignalP"/>
    </source>
</evidence>
<name>A0AB35YDF0_9FIRM</name>